<dbReference type="InterPro" id="IPR021245">
    <property type="entry name" value="DUF2790"/>
</dbReference>
<gene>
    <name evidence="1" type="ORF">A9C11_00435</name>
</gene>
<dbReference type="Gene3D" id="2.30.140.50">
    <property type="entry name" value="Protein of unknown function DUF2790"/>
    <property type="match status" value="1"/>
</dbReference>
<dbReference type="NCBIfam" id="NF041599">
    <property type="entry name" value="reg_PtrA_PA2808"/>
    <property type="match status" value="1"/>
</dbReference>
<dbReference type="AlphaFoldDB" id="A0A127MJX3"/>
<evidence type="ECO:0000313" key="1">
    <source>
        <dbReference type="EMBL" id="ANI12533.1"/>
    </source>
</evidence>
<evidence type="ECO:0000313" key="2">
    <source>
        <dbReference type="Proteomes" id="UP000077748"/>
    </source>
</evidence>
<dbReference type="RefSeq" id="WP_009614585.1">
    <property type="nucleotide sequence ID" value="NZ_CP014158.1"/>
</dbReference>
<reference evidence="1 2" key="1">
    <citation type="submission" date="2016-05" db="EMBL/GenBank/DDBJ databases">
        <title>Genome Sequence of Pseudomonas citronellolis Strain SJTE-3, an Estrogens and Persistent Organic Pollutants degradation strain.</title>
        <authorList>
            <person name="Liang R."/>
        </authorList>
    </citation>
    <scope>NUCLEOTIDE SEQUENCE [LARGE SCALE GENOMIC DNA]</scope>
    <source>
        <strain evidence="1 2">SJTE-3</strain>
    </source>
</reference>
<dbReference type="GeneID" id="72993297"/>
<sequence>MNLFRPLLLAGLLGVSSLALAESGGDRTFARMEQNRLAAMAAANPPAQADDFRRYEYGMRLDIAQVLEVTPARGCGVVPVRMRYLDSDGAEQRLEYRAERVSCNRGK</sequence>
<proteinExistence type="predicted"/>
<dbReference type="Pfam" id="PF10976">
    <property type="entry name" value="DUF2790"/>
    <property type="match status" value="1"/>
</dbReference>
<dbReference type="Proteomes" id="UP000077748">
    <property type="component" value="Chromosome"/>
</dbReference>
<accession>A0A127MJX3</accession>
<protein>
    <submittedName>
        <fullName evidence="1">Uncharacterized protein</fullName>
    </submittedName>
</protein>
<organism evidence="1 2">
    <name type="scientific">Pseudomonas citronellolis</name>
    <dbReference type="NCBI Taxonomy" id="53408"/>
    <lineage>
        <taxon>Bacteria</taxon>
        <taxon>Pseudomonadati</taxon>
        <taxon>Pseudomonadota</taxon>
        <taxon>Gammaproteobacteria</taxon>
        <taxon>Pseudomonadales</taxon>
        <taxon>Pseudomonadaceae</taxon>
        <taxon>Pseudomonas</taxon>
    </lineage>
</organism>
<dbReference type="KEGG" id="pcq:PcP3B5_00890"/>
<dbReference type="EMBL" id="CP015878">
    <property type="protein sequence ID" value="ANI12533.1"/>
    <property type="molecule type" value="Genomic_DNA"/>
</dbReference>
<name>A0A127MJX3_9PSED</name>